<evidence type="ECO:0000313" key="2">
    <source>
        <dbReference type="Proteomes" id="UP000887116"/>
    </source>
</evidence>
<gene>
    <name evidence="1" type="ORF">TNCT_500381</name>
</gene>
<comment type="caution">
    <text evidence="1">The sequence shown here is derived from an EMBL/GenBank/DDBJ whole genome shotgun (WGS) entry which is preliminary data.</text>
</comment>
<evidence type="ECO:0000313" key="1">
    <source>
        <dbReference type="EMBL" id="GFQ76228.1"/>
    </source>
</evidence>
<sequence length="100" mass="11899">MWVPSHSQCFQHILTEYYERLTWRETRRINQSTALIPLIWIFSNLKCLLGRLPGLLSLPRLNQNVTVALMSLTLRSGLHRTHFLIAVSLHDVWLFYWHQT</sequence>
<dbReference type="AlphaFoldDB" id="A0A8X6G7P4"/>
<keyword evidence="2" id="KW-1185">Reference proteome</keyword>
<protein>
    <submittedName>
        <fullName evidence="1">Uncharacterized protein</fullName>
    </submittedName>
</protein>
<name>A0A8X6G7P4_TRICU</name>
<reference evidence="1" key="1">
    <citation type="submission" date="2020-07" db="EMBL/GenBank/DDBJ databases">
        <title>Multicomponent nature underlies the extraordinary mechanical properties of spider dragline silk.</title>
        <authorList>
            <person name="Kono N."/>
            <person name="Nakamura H."/>
            <person name="Mori M."/>
            <person name="Yoshida Y."/>
            <person name="Ohtoshi R."/>
            <person name="Malay A.D."/>
            <person name="Moran D.A.P."/>
            <person name="Tomita M."/>
            <person name="Numata K."/>
            <person name="Arakawa K."/>
        </authorList>
    </citation>
    <scope>NUCLEOTIDE SEQUENCE</scope>
</reference>
<organism evidence="1 2">
    <name type="scientific">Trichonephila clavata</name>
    <name type="common">Joro spider</name>
    <name type="synonym">Nephila clavata</name>
    <dbReference type="NCBI Taxonomy" id="2740835"/>
    <lineage>
        <taxon>Eukaryota</taxon>
        <taxon>Metazoa</taxon>
        <taxon>Ecdysozoa</taxon>
        <taxon>Arthropoda</taxon>
        <taxon>Chelicerata</taxon>
        <taxon>Arachnida</taxon>
        <taxon>Araneae</taxon>
        <taxon>Araneomorphae</taxon>
        <taxon>Entelegynae</taxon>
        <taxon>Araneoidea</taxon>
        <taxon>Nephilidae</taxon>
        <taxon>Trichonephila</taxon>
    </lineage>
</organism>
<proteinExistence type="predicted"/>
<accession>A0A8X6G7P4</accession>
<dbReference type="Proteomes" id="UP000887116">
    <property type="component" value="Unassembled WGS sequence"/>
</dbReference>
<dbReference type="EMBL" id="BMAO01011766">
    <property type="protein sequence ID" value="GFQ76228.1"/>
    <property type="molecule type" value="Genomic_DNA"/>
</dbReference>